<keyword evidence="4" id="KW-1185">Reference proteome</keyword>
<dbReference type="RefSeq" id="WP_126538924.1">
    <property type="nucleotide sequence ID" value="NZ_BSPM01000007.1"/>
</dbReference>
<dbReference type="GO" id="GO:0016787">
    <property type="term" value="F:hydrolase activity"/>
    <property type="evidence" value="ECO:0007669"/>
    <property type="project" value="UniProtKB-KW"/>
</dbReference>
<dbReference type="PROSITE" id="PS50263">
    <property type="entry name" value="CN_HYDROLASE"/>
    <property type="match status" value="1"/>
</dbReference>
<dbReference type="InterPro" id="IPR001110">
    <property type="entry name" value="UPF0012_CS"/>
</dbReference>
<dbReference type="Gene3D" id="3.60.110.10">
    <property type="entry name" value="Carbon-nitrogen hydrolase"/>
    <property type="match status" value="1"/>
</dbReference>
<proteinExistence type="inferred from homology"/>
<feature type="domain" description="CN hydrolase" evidence="2">
    <location>
        <begin position="4"/>
        <end position="261"/>
    </location>
</feature>
<dbReference type="AlphaFoldDB" id="A0A4R6R9E3"/>
<comment type="caution">
    <text evidence="3">The sequence shown here is derived from an EMBL/GenBank/DDBJ whole genome shotgun (WGS) entry which is preliminary data.</text>
</comment>
<dbReference type="Proteomes" id="UP000294547">
    <property type="component" value="Unassembled WGS sequence"/>
</dbReference>
<dbReference type="EMBL" id="SNXY01000010">
    <property type="protein sequence ID" value="TDP82673.1"/>
    <property type="molecule type" value="Genomic_DNA"/>
</dbReference>
<accession>A0A4R6R9E3</accession>
<reference evidence="3 4" key="1">
    <citation type="submission" date="2019-03" db="EMBL/GenBank/DDBJ databases">
        <title>Genomic Encyclopedia of Type Strains, Phase IV (KMG-IV): sequencing the most valuable type-strain genomes for metagenomic binning, comparative biology and taxonomic classification.</title>
        <authorList>
            <person name="Goeker M."/>
        </authorList>
    </citation>
    <scope>NUCLEOTIDE SEQUENCE [LARGE SCALE GENOMIC DNA]</scope>
    <source>
        <strain evidence="3 4">DSM 102969</strain>
    </source>
</reference>
<sequence length="296" mass="31404">MREVRVAAAQYPIDRFDGLDAYEAKLAGWITRAAEAGAQLLVFPEYAAMELGALAPDPGDLAGSTDVVARLLPEIDALHRTLARRHGVHVLAGSAPVKGGDGLFRNVARLFTPGGAVGRQEKVMMTRFEREPWGVVGGGPITVFRTALGIVGVSICYDVEFPLIARAQAEAGAEIILAPSTTETLHGYWRVRHGGQARALENQCYVVHAPTVGEAPWSPVVAANRGAAGVYGPPDGDFPDDGVVALGERDVPGWVHARLDLDRVAALRADGGVLNFAHWPEQGVVTAPSAEVVDLR</sequence>
<dbReference type="OrthoDB" id="9811121at2"/>
<evidence type="ECO:0000256" key="1">
    <source>
        <dbReference type="ARBA" id="ARBA00010613"/>
    </source>
</evidence>
<dbReference type="PANTHER" id="PTHR23088">
    <property type="entry name" value="NITRILASE-RELATED"/>
    <property type="match status" value="1"/>
</dbReference>
<protein>
    <submittedName>
        <fullName evidence="3">Putative amidohydrolase</fullName>
    </submittedName>
</protein>
<evidence type="ECO:0000313" key="3">
    <source>
        <dbReference type="EMBL" id="TDP82673.1"/>
    </source>
</evidence>
<dbReference type="SUPFAM" id="SSF56317">
    <property type="entry name" value="Carbon-nitrogen hydrolase"/>
    <property type="match status" value="1"/>
</dbReference>
<dbReference type="Pfam" id="PF00795">
    <property type="entry name" value="CN_hydrolase"/>
    <property type="match status" value="1"/>
</dbReference>
<dbReference type="PROSITE" id="PS01227">
    <property type="entry name" value="UPF0012"/>
    <property type="match status" value="1"/>
</dbReference>
<evidence type="ECO:0000259" key="2">
    <source>
        <dbReference type="PROSITE" id="PS50263"/>
    </source>
</evidence>
<comment type="similarity">
    <text evidence="1">Belongs to the carbon-nitrogen hydrolase superfamily. NIT1/NIT2 family.</text>
</comment>
<keyword evidence="3" id="KW-0378">Hydrolase</keyword>
<evidence type="ECO:0000313" key="4">
    <source>
        <dbReference type="Proteomes" id="UP000294547"/>
    </source>
</evidence>
<name>A0A4R6R9E3_9HYPH</name>
<gene>
    <name evidence="3" type="ORF">EDD54_3942</name>
</gene>
<dbReference type="InterPro" id="IPR003010">
    <property type="entry name" value="C-N_Hydrolase"/>
</dbReference>
<dbReference type="InterPro" id="IPR036526">
    <property type="entry name" value="C-N_Hydrolase_sf"/>
</dbReference>
<dbReference type="PANTHER" id="PTHR23088:SF50">
    <property type="entry name" value="HYDROLASE YHCX"/>
    <property type="match status" value="1"/>
</dbReference>
<dbReference type="CDD" id="cd07574">
    <property type="entry name" value="nitrilase_Rim1_like"/>
    <property type="match status" value="1"/>
</dbReference>
<organism evidence="3 4">
    <name type="scientific">Oharaeibacter diazotrophicus</name>
    <dbReference type="NCBI Taxonomy" id="1920512"/>
    <lineage>
        <taxon>Bacteria</taxon>
        <taxon>Pseudomonadati</taxon>
        <taxon>Pseudomonadota</taxon>
        <taxon>Alphaproteobacteria</taxon>
        <taxon>Hyphomicrobiales</taxon>
        <taxon>Pleomorphomonadaceae</taxon>
        <taxon>Oharaeibacter</taxon>
    </lineage>
</organism>